<evidence type="ECO:0000259" key="1">
    <source>
        <dbReference type="Pfam" id="PF00534"/>
    </source>
</evidence>
<comment type="caution">
    <text evidence="3">The sequence shown here is derived from an EMBL/GenBank/DDBJ whole genome shotgun (WGS) entry which is preliminary data.</text>
</comment>
<dbReference type="PANTHER" id="PTHR45947">
    <property type="entry name" value="SULFOQUINOVOSYL TRANSFERASE SQD2"/>
    <property type="match status" value="1"/>
</dbReference>
<dbReference type="Pfam" id="PF13439">
    <property type="entry name" value="Glyco_transf_4"/>
    <property type="match status" value="1"/>
</dbReference>
<dbReference type="InterPro" id="IPR001296">
    <property type="entry name" value="Glyco_trans_1"/>
</dbReference>
<gene>
    <name evidence="3" type="ORF">J2W31_004360</name>
</gene>
<dbReference type="EMBL" id="JAUSRD010000011">
    <property type="protein sequence ID" value="MDP9895235.1"/>
    <property type="molecule type" value="Genomic_DNA"/>
</dbReference>
<evidence type="ECO:0000313" key="4">
    <source>
        <dbReference type="Proteomes" id="UP001242045"/>
    </source>
</evidence>
<dbReference type="InterPro" id="IPR028098">
    <property type="entry name" value="Glyco_trans_4-like_N"/>
</dbReference>
<dbReference type="SUPFAM" id="SSF53756">
    <property type="entry name" value="UDP-Glycosyltransferase/glycogen phosphorylase"/>
    <property type="match status" value="1"/>
</dbReference>
<accession>A0AAW8D7I2</accession>
<organism evidence="3 4">
    <name type="scientific">Variovorax boronicumulans</name>
    <dbReference type="NCBI Taxonomy" id="436515"/>
    <lineage>
        <taxon>Bacteria</taxon>
        <taxon>Pseudomonadati</taxon>
        <taxon>Pseudomonadota</taxon>
        <taxon>Betaproteobacteria</taxon>
        <taxon>Burkholderiales</taxon>
        <taxon>Comamonadaceae</taxon>
        <taxon>Variovorax</taxon>
    </lineage>
</organism>
<dbReference type="PANTHER" id="PTHR45947:SF3">
    <property type="entry name" value="SULFOQUINOVOSYL TRANSFERASE SQD2"/>
    <property type="match status" value="1"/>
</dbReference>
<evidence type="ECO:0000313" key="3">
    <source>
        <dbReference type="EMBL" id="MDP9895235.1"/>
    </source>
</evidence>
<feature type="domain" description="Glycosyl transferase family 1" evidence="1">
    <location>
        <begin position="196"/>
        <end position="334"/>
    </location>
</feature>
<dbReference type="InterPro" id="IPR050194">
    <property type="entry name" value="Glycosyltransferase_grp1"/>
</dbReference>
<dbReference type="CDD" id="cd03801">
    <property type="entry name" value="GT4_PimA-like"/>
    <property type="match status" value="1"/>
</dbReference>
<reference evidence="3" key="1">
    <citation type="submission" date="2023-07" db="EMBL/GenBank/DDBJ databases">
        <title>Sorghum-associated microbial communities from plants grown in Nebraska, USA.</title>
        <authorList>
            <person name="Schachtman D."/>
        </authorList>
    </citation>
    <scope>NUCLEOTIDE SEQUENCE</scope>
    <source>
        <strain evidence="3">DS3754</strain>
    </source>
</reference>
<sequence length="370" mass="40823">MKVLHVAETLKGGLETYLRTVARHQTTSPDISQVKFVLPGQVDWLGAENTHVVPTARKASALLGYAKSVREIIAAERPAILHLHSSIAGGVVRAMALAGQVPRGVKIVYCSHGWAFDQTGPAYKNIAYRWIERLLSWRSDAIICISKHEIRIAEKFGILRCRCIPNGIDRIEQSMVQQGVPASGTSASTSTTITHTEPVEPRKVLFVGRLDKQKGIDALLDAYARVRPNFKLIVVGDSVRKDLRLAQPANVEFKGWLEKDALDAVYRDSDATIVPSRWEGFGLVAVEAMARGKPVFASAVGGLVDIVEHDRSGRLFSLDQMDQALRDIDGLSDAALQQMGQAGRRIFEEKFTSQRMNTAIVNLYKESVIR</sequence>
<dbReference type="RefSeq" id="WP_307685991.1">
    <property type="nucleotide sequence ID" value="NZ_JAUSRD010000011.1"/>
</dbReference>
<dbReference type="Proteomes" id="UP001242045">
    <property type="component" value="Unassembled WGS sequence"/>
</dbReference>
<feature type="domain" description="Glycosyltransferase subfamily 4-like N-terminal" evidence="2">
    <location>
        <begin position="12"/>
        <end position="169"/>
    </location>
</feature>
<protein>
    <submittedName>
        <fullName evidence="3">Glycosyltransferase involved in cell wall biosynthesis</fullName>
    </submittedName>
</protein>
<dbReference type="AlphaFoldDB" id="A0AAW8D7I2"/>
<dbReference type="GO" id="GO:0016757">
    <property type="term" value="F:glycosyltransferase activity"/>
    <property type="evidence" value="ECO:0007669"/>
    <property type="project" value="InterPro"/>
</dbReference>
<evidence type="ECO:0000259" key="2">
    <source>
        <dbReference type="Pfam" id="PF13439"/>
    </source>
</evidence>
<proteinExistence type="predicted"/>
<name>A0AAW8D7I2_9BURK</name>
<dbReference type="Pfam" id="PF00534">
    <property type="entry name" value="Glycos_transf_1"/>
    <property type="match status" value="1"/>
</dbReference>
<dbReference type="Gene3D" id="3.40.50.2000">
    <property type="entry name" value="Glycogen Phosphorylase B"/>
    <property type="match status" value="2"/>
</dbReference>